<reference evidence="2" key="1">
    <citation type="submission" date="2022-01" db="EMBL/GenBank/DDBJ databases">
        <title>Corynebacterium sp. nov isolated from isolated from the feces of the greater white-fronted geese (Anser albifrons) at Poyang Lake, PR China.</title>
        <authorList>
            <person name="Liu Q."/>
        </authorList>
    </citation>
    <scope>NUCLEOTIDE SEQUENCE</scope>
    <source>
        <strain evidence="2">JCM 32435</strain>
    </source>
</reference>
<dbReference type="Pfam" id="PF00570">
    <property type="entry name" value="HRDC"/>
    <property type="match status" value="1"/>
</dbReference>
<dbReference type="InterPro" id="IPR051086">
    <property type="entry name" value="RNase_D-like"/>
</dbReference>
<dbReference type="SMART" id="SM00341">
    <property type="entry name" value="HRDC"/>
    <property type="match status" value="1"/>
</dbReference>
<dbReference type="InterPro" id="IPR002562">
    <property type="entry name" value="3'-5'_exonuclease_dom"/>
</dbReference>
<dbReference type="InterPro" id="IPR002121">
    <property type="entry name" value="HRDC_dom"/>
</dbReference>
<keyword evidence="3" id="KW-1185">Reference proteome</keyword>
<dbReference type="Pfam" id="PF18305">
    <property type="entry name" value="DNA_pol_A_exoN"/>
    <property type="match status" value="1"/>
</dbReference>
<accession>A0A9X1QP14</accession>
<dbReference type="Proteomes" id="UP001139336">
    <property type="component" value="Unassembled WGS sequence"/>
</dbReference>
<dbReference type="PANTHER" id="PTHR47649:SF1">
    <property type="entry name" value="RIBONUCLEASE D"/>
    <property type="match status" value="1"/>
</dbReference>
<dbReference type="PANTHER" id="PTHR47649">
    <property type="entry name" value="RIBONUCLEASE D"/>
    <property type="match status" value="1"/>
</dbReference>
<dbReference type="GO" id="GO:0003676">
    <property type="term" value="F:nucleic acid binding"/>
    <property type="evidence" value="ECO:0007669"/>
    <property type="project" value="InterPro"/>
</dbReference>
<evidence type="ECO:0000259" key="1">
    <source>
        <dbReference type="PROSITE" id="PS50967"/>
    </source>
</evidence>
<name>A0A9X1QP14_9CORY</name>
<dbReference type="Pfam" id="PF01612">
    <property type="entry name" value="DNA_pol_A_exo1"/>
    <property type="match status" value="1"/>
</dbReference>
<dbReference type="GO" id="GO:0006139">
    <property type="term" value="P:nucleobase-containing compound metabolic process"/>
    <property type="evidence" value="ECO:0007669"/>
    <property type="project" value="InterPro"/>
</dbReference>
<dbReference type="InterPro" id="IPR010997">
    <property type="entry name" value="HRDC-like_sf"/>
</dbReference>
<dbReference type="Gene3D" id="1.10.150.80">
    <property type="entry name" value="HRDC domain"/>
    <property type="match status" value="2"/>
</dbReference>
<evidence type="ECO:0000313" key="2">
    <source>
        <dbReference type="EMBL" id="MCF4006506.1"/>
    </source>
</evidence>
<dbReference type="GO" id="GO:0008408">
    <property type="term" value="F:3'-5' exonuclease activity"/>
    <property type="evidence" value="ECO:0007669"/>
    <property type="project" value="InterPro"/>
</dbReference>
<dbReference type="SUPFAM" id="SSF47819">
    <property type="entry name" value="HRDC-like"/>
    <property type="match status" value="1"/>
</dbReference>
<sequence>MSPRALDLDADTSTVPVLEKPQQEHIPLFCDAQGFERAATLLRRGHGPLAVDTERASGFRYDDRAFLIQLHRQDSGIILIDPEGHREEFRRILSPVLSTIPWIIHAAHTDLPCLAWLGCYPPELIDTELGGRLAGIDRVNLSHMCALLLGHSLAKGHGAEDWSQRPLPEEWLRYAALDVALLLDLADAVTVLLESQGRWECARQEFEYVRRTHAGITAPEPSSWRDLKGVDSLKSPRQLAVAKALWTAREKEARRRDIAHGRVLSSKALLEIARNCPHTLEEMRHVKGVRRRAAVWLDVTNRALSKPSRSYPRPAQRDHEGAPSVKTWKRFFPESYAPFAKLKSEMGRQAASQGFPADNVLSPALLRDLGWEIYHNKQISTPFGACAFLREHGARPWQVNFAAPVLARVLGSS</sequence>
<dbReference type="PROSITE" id="PS50967">
    <property type="entry name" value="HRDC"/>
    <property type="match status" value="1"/>
</dbReference>
<dbReference type="RefSeq" id="WP_236118303.1">
    <property type="nucleotide sequence ID" value="NZ_JAKGSI010000002.1"/>
</dbReference>
<feature type="domain" description="HRDC" evidence="1">
    <location>
        <begin position="235"/>
        <end position="314"/>
    </location>
</feature>
<evidence type="ECO:0000313" key="3">
    <source>
        <dbReference type="Proteomes" id="UP001139336"/>
    </source>
</evidence>
<organism evidence="2 3">
    <name type="scientific">Corynebacterium uropygiale</name>
    <dbReference type="NCBI Taxonomy" id="1775911"/>
    <lineage>
        <taxon>Bacteria</taxon>
        <taxon>Bacillati</taxon>
        <taxon>Actinomycetota</taxon>
        <taxon>Actinomycetes</taxon>
        <taxon>Mycobacteriales</taxon>
        <taxon>Corynebacteriaceae</taxon>
        <taxon>Corynebacterium</taxon>
    </lineage>
</organism>
<comment type="caution">
    <text evidence="2">The sequence shown here is derived from an EMBL/GenBank/DDBJ whole genome shotgun (WGS) entry which is preliminary data.</text>
</comment>
<dbReference type="GO" id="GO:0000166">
    <property type="term" value="F:nucleotide binding"/>
    <property type="evidence" value="ECO:0007669"/>
    <property type="project" value="InterPro"/>
</dbReference>
<dbReference type="InterPro" id="IPR036397">
    <property type="entry name" value="RNaseH_sf"/>
</dbReference>
<gene>
    <name evidence="2" type="ORF">L1O03_04820</name>
</gene>
<dbReference type="Gene3D" id="3.30.420.10">
    <property type="entry name" value="Ribonuclease H-like superfamily/Ribonuclease H"/>
    <property type="match status" value="1"/>
</dbReference>
<dbReference type="InterPro" id="IPR044876">
    <property type="entry name" value="HRDC_dom_sf"/>
</dbReference>
<proteinExistence type="predicted"/>
<dbReference type="AlphaFoldDB" id="A0A9X1QP14"/>
<dbReference type="SUPFAM" id="SSF53098">
    <property type="entry name" value="Ribonuclease H-like"/>
    <property type="match status" value="1"/>
</dbReference>
<protein>
    <submittedName>
        <fullName evidence="2">HRDC domain-containing protein</fullName>
    </submittedName>
</protein>
<dbReference type="SMART" id="SM00474">
    <property type="entry name" value="35EXOc"/>
    <property type="match status" value="1"/>
</dbReference>
<dbReference type="EMBL" id="JAKGSI010000002">
    <property type="protein sequence ID" value="MCF4006506.1"/>
    <property type="molecule type" value="Genomic_DNA"/>
</dbReference>
<dbReference type="InterPro" id="IPR041605">
    <property type="entry name" value="Exo_C"/>
</dbReference>
<dbReference type="InterPro" id="IPR012337">
    <property type="entry name" value="RNaseH-like_sf"/>
</dbReference>